<evidence type="ECO:0000313" key="6">
    <source>
        <dbReference type="Proteomes" id="UP000466535"/>
    </source>
</evidence>
<dbReference type="GO" id="GO:0036297">
    <property type="term" value="P:interstrand cross-link repair"/>
    <property type="evidence" value="ECO:0007669"/>
    <property type="project" value="TreeGrafter"/>
</dbReference>
<keyword evidence="6" id="KW-1185">Reference proteome</keyword>
<dbReference type="RefSeq" id="WP_159764117.1">
    <property type="nucleotide sequence ID" value="NZ_WUUT01000003.1"/>
</dbReference>
<dbReference type="InterPro" id="IPR001650">
    <property type="entry name" value="Helicase_C-like"/>
</dbReference>
<feature type="domain" description="Helicase ATP-binding" evidence="3">
    <location>
        <begin position="68"/>
        <end position="247"/>
    </location>
</feature>
<dbReference type="GO" id="GO:0006289">
    <property type="term" value="P:nucleotide-excision repair"/>
    <property type="evidence" value="ECO:0007669"/>
    <property type="project" value="TreeGrafter"/>
</dbReference>
<keyword evidence="1" id="KW-0547">Nucleotide-binding</keyword>
<dbReference type="Gene3D" id="3.40.50.300">
    <property type="entry name" value="P-loop containing nucleotide triphosphate hydrolases"/>
    <property type="match status" value="2"/>
</dbReference>
<dbReference type="Pfam" id="PF22982">
    <property type="entry name" value="WHD_HRQ1"/>
    <property type="match status" value="1"/>
</dbReference>
<dbReference type="SMART" id="SM00490">
    <property type="entry name" value="HELICc"/>
    <property type="match status" value="1"/>
</dbReference>
<dbReference type="InterPro" id="IPR018973">
    <property type="entry name" value="MZB"/>
</dbReference>
<dbReference type="PROSITE" id="PS51192">
    <property type="entry name" value="HELICASE_ATP_BIND_1"/>
    <property type="match status" value="1"/>
</dbReference>
<dbReference type="PANTHER" id="PTHR47957:SF3">
    <property type="entry name" value="ATP-DEPENDENT HELICASE HRQ1"/>
    <property type="match status" value="1"/>
</dbReference>
<sequence>MSEYTPTTDEVLDPGTLRESYPDYEGQLQHTQTLPAREADHVPASSVLPARLADALGADLYSHQGEALELLTDGDDVTVATSTASGKTWIYTLYFALLKQRNPDARGIFLYPTKALSADQEAAINDLFERLGVDATAETYDGDTPSDRRPLIRDRADVVISNFAGINVYLNSHAKWRSLFRDCELLVLDESHTYTGIHGMHVAWTLRRLRRLLDYYGADPQVVCSTATIGNPADHSRQITGSESAVVDEDGSPRGRREIAFWQPRVTDEEAGALTDDGLLPAMRQGANGETAELAAHLGLHGVQTLAFTRSRQGTEIAAKQAVNAAREHPDGGYLDVDPYHAGLSKEKRRSIEYALKQGDTDIVFTTNALELGIDIGSVDATVLSGYPGTRQSFWQQVGRAGRGTSTALSALVPRGDAIDQYILDNPEYLLADDVEDAVVDLDNDAVYARHVLCASAERPLTRADAEWFGPEDRLRRAVEMWRDAGQMTGDLDRGAQYDGPPRPQADISMYASTDEQYSVRCTNGDIDMEPLGRDRVYREYHPGALTLYDGQQYEVQEVVEDVPRPYVELRAVSTREYTRTLSDKQIRDIESQRRIDLGGGFVLHAGMGTVDVHYHSFKRIDIDTGQPVGPPQATGLEPLSLRTQLTWIRLPERLLDRVLGEIPDDSMLDPPEESPLGDQEWTLAGGLHGAEHGMIKLAPLTLRLDNSDMGGLSTLAHPETHSPVWFIHDAVEGGVGFAHSIYDNFEAVAAKTRERVDSCDCGRDEGCPACLMSSQCGNENEPLHRPATTAILDAVLDRL</sequence>
<keyword evidence="2" id="KW-0067">ATP-binding</keyword>
<dbReference type="GO" id="GO:0005524">
    <property type="term" value="F:ATP binding"/>
    <property type="evidence" value="ECO:0007669"/>
    <property type="project" value="UniProtKB-KW"/>
</dbReference>
<dbReference type="EMBL" id="WUUT01000003">
    <property type="protein sequence ID" value="MXR51996.1"/>
    <property type="molecule type" value="Genomic_DNA"/>
</dbReference>
<dbReference type="InterPro" id="IPR014001">
    <property type="entry name" value="Helicase_ATP-bd"/>
</dbReference>
<evidence type="ECO:0000256" key="1">
    <source>
        <dbReference type="ARBA" id="ARBA00022741"/>
    </source>
</evidence>
<gene>
    <name evidence="5" type="ORF">GRX03_10345</name>
</gene>
<dbReference type="SUPFAM" id="SSF52540">
    <property type="entry name" value="P-loop containing nucleoside triphosphate hydrolases"/>
    <property type="match status" value="1"/>
</dbReference>
<dbReference type="OrthoDB" id="36796at2157"/>
<comment type="caution">
    <text evidence="5">The sequence shown here is derived from an EMBL/GenBank/DDBJ whole genome shotgun (WGS) entry which is preliminary data.</text>
</comment>
<dbReference type="PANTHER" id="PTHR47957">
    <property type="entry name" value="ATP-DEPENDENT HELICASE HRQ1"/>
    <property type="match status" value="1"/>
</dbReference>
<proteinExistence type="predicted"/>
<dbReference type="GO" id="GO:0043138">
    <property type="term" value="F:3'-5' DNA helicase activity"/>
    <property type="evidence" value="ECO:0007669"/>
    <property type="project" value="TreeGrafter"/>
</dbReference>
<evidence type="ECO:0000259" key="3">
    <source>
        <dbReference type="PROSITE" id="PS51192"/>
    </source>
</evidence>
<dbReference type="PROSITE" id="PS51194">
    <property type="entry name" value="HELICASE_CTER"/>
    <property type="match status" value="1"/>
</dbReference>
<name>A0A6B0T711_9EURY</name>
<dbReference type="Pfam" id="PF00270">
    <property type="entry name" value="DEAD"/>
    <property type="match status" value="1"/>
</dbReference>
<evidence type="ECO:0000313" key="5">
    <source>
        <dbReference type="EMBL" id="MXR51996.1"/>
    </source>
</evidence>
<dbReference type="InterPro" id="IPR027417">
    <property type="entry name" value="P-loop_NTPase"/>
</dbReference>
<dbReference type="Pfam" id="PF00271">
    <property type="entry name" value="Helicase_C"/>
    <property type="match status" value="1"/>
</dbReference>
<dbReference type="CDD" id="cd18797">
    <property type="entry name" value="SF2_C_Hrq"/>
    <property type="match status" value="1"/>
</dbReference>
<dbReference type="Proteomes" id="UP000466535">
    <property type="component" value="Unassembled WGS sequence"/>
</dbReference>
<dbReference type="GO" id="GO:0003676">
    <property type="term" value="F:nucleic acid binding"/>
    <property type="evidence" value="ECO:0007669"/>
    <property type="project" value="InterPro"/>
</dbReference>
<dbReference type="InterPro" id="IPR055227">
    <property type="entry name" value="HRQ1_WHD"/>
</dbReference>
<organism evidence="5 6">
    <name type="scientific">Halovenus carboxidivorans</name>
    <dbReference type="NCBI Taxonomy" id="2692199"/>
    <lineage>
        <taxon>Archaea</taxon>
        <taxon>Methanobacteriati</taxon>
        <taxon>Methanobacteriota</taxon>
        <taxon>Stenosarchaea group</taxon>
        <taxon>Halobacteria</taxon>
        <taxon>Halobacteriales</taxon>
        <taxon>Haloarculaceae</taxon>
        <taxon>Halovenus</taxon>
    </lineage>
</organism>
<dbReference type="InterPro" id="IPR011545">
    <property type="entry name" value="DEAD/DEAH_box_helicase_dom"/>
</dbReference>
<protein>
    <submittedName>
        <fullName evidence="5">DUF1998 domain-containing protein</fullName>
    </submittedName>
</protein>
<evidence type="ECO:0000259" key="4">
    <source>
        <dbReference type="PROSITE" id="PS51194"/>
    </source>
</evidence>
<accession>A0A6B0T711</accession>
<reference evidence="5 6" key="1">
    <citation type="submission" date="2019-12" db="EMBL/GenBank/DDBJ databases">
        <title>Isolation and characterization of three novel carbon monoxide-oxidizing members of Halobacteria from salione crusts and soils.</title>
        <authorList>
            <person name="Myers M.R."/>
            <person name="King G.M."/>
        </authorList>
    </citation>
    <scope>NUCLEOTIDE SEQUENCE [LARGE SCALE GENOMIC DNA]</scope>
    <source>
        <strain evidence="5 6">WSH3</strain>
    </source>
</reference>
<feature type="domain" description="Helicase C-terminal" evidence="4">
    <location>
        <begin position="293"/>
        <end position="446"/>
    </location>
</feature>
<dbReference type="SMART" id="SM00487">
    <property type="entry name" value="DEXDc"/>
    <property type="match status" value="1"/>
</dbReference>
<dbReference type="Pfam" id="PF09369">
    <property type="entry name" value="MZB"/>
    <property type="match status" value="1"/>
</dbReference>
<dbReference type="AlphaFoldDB" id="A0A6B0T711"/>
<evidence type="ECO:0000256" key="2">
    <source>
        <dbReference type="ARBA" id="ARBA00022840"/>
    </source>
</evidence>